<organism evidence="1 2">
    <name type="scientific">Catharanthus roseus</name>
    <name type="common">Madagascar periwinkle</name>
    <name type="synonym">Vinca rosea</name>
    <dbReference type="NCBI Taxonomy" id="4058"/>
    <lineage>
        <taxon>Eukaryota</taxon>
        <taxon>Viridiplantae</taxon>
        <taxon>Streptophyta</taxon>
        <taxon>Embryophyta</taxon>
        <taxon>Tracheophyta</taxon>
        <taxon>Spermatophyta</taxon>
        <taxon>Magnoliopsida</taxon>
        <taxon>eudicotyledons</taxon>
        <taxon>Gunneridae</taxon>
        <taxon>Pentapetalae</taxon>
        <taxon>asterids</taxon>
        <taxon>lamiids</taxon>
        <taxon>Gentianales</taxon>
        <taxon>Apocynaceae</taxon>
        <taxon>Rauvolfioideae</taxon>
        <taxon>Vinceae</taxon>
        <taxon>Catharanthinae</taxon>
        <taxon>Catharanthus</taxon>
    </lineage>
</organism>
<name>A0ACC0A341_CATRO</name>
<keyword evidence="2" id="KW-1185">Reference proteome</keyword>
<dbReference type="Proteomes" id="UP001060085">
    <property type="component" value="Linkage Group LG07"/>
</dbReference>
<sequence length="61" mass="7173">MDNIDDLGPKFEIKEGDHIVKELNVEKEVEEREENNADDKKDREDLVKEASIDKEDINEMK</sequence>
<comment type="caution">
    <text evidence="1">The sequence shown here is derived from an EMBL/GenBank/DDBJ whole genome shotgun (WGS) entry which is preliminary data.</text>
</comment>
<protein>
    <submittedName>
        <fullName evidence="1">Uncharacterized protein</fullName>
    </submittedName>
</protein>
<reference evidence="2" key="1">
    <citation type="journal article" date="2023" name="Nat. Plants">
        <title>Single-cell RNA sequencing provides a high-resolution roadmap for understanding the multicellular compartmentation of specialized metabolism.</title>
        <authorList>
            <person name="Sun S."/>
            <person name="Shen X."/>
            <person name="Li Y."/>
            <person name="Li Y."/>
            <person name="Wang S."/>
            <person name="Li R."/>
            <person name="Zhang H."/>
            <person name="Shen G."/>
            <person name="Guo B."/>
            <person name="Wei J."/>
            <person name="Xu J."/>
            <person name="St-Pierre B."/>
            <person name="Chen S."/>
            <person name="Sun C."/>
        </authorList>
    </citation>
    <scope>NUCLEOTIDE SEQUENCE [LARGE SCALE GENOMIC DNA]</scope>
</reference>
<accession>A0ACC0A341</accession>
<proteinExistence type="predicted"/>
<dbReference type="EMBL" id="CM044707">
    <property type="protein sequence ID" value="KAI5654498.1"/>
    <property type="molecule type" value="Genomic_DNA"/>
</dbReference>
<evidence type="ECO:0000313" key="1">
    <source>
        <dbReference type="EMBL" id="KAI5654498.1"/>
    </source>
</evidence>
<evidence type="ECO:0000313" key="2">
    <source>
        <dbReference type="Proteomes" id="UP001060085"/>
    </source>
</evidence>
<gene>
    <name evidence="1" type="ORF">M9H77_31685</name>
</gene>